<feature type="compositionally biased region" description="Polar residues" evidence="1">
    <location>
        <begin position="319"/>
        <end position="330"/>
    </location>
</feature>
<feature type="region of interest" description="Disordered" evidence="1">
    <location>
        <begin position="316"/>
        <end position="410"/>
    </location>
</feature>
<proteinExistence type="predicted"/>
<sequence>MGGAVIPLDRAVYCASPDAVAECIKLCPAAEVVSIGVRIGTYAQCLAYYILVLVAPDEGGLYLVSPSGSMIARIRWTEQLHTWQGTITLHHTVIVALLSHLPYISTLAGMNSLTSYEVLGPAGVLFLQAGMVVKSLFTLLLWAFCLFAFFVGQLPHWTGLQFRQANCFRSTGLVVWLVPIRPRADGADSSTFDLFLIWSYTFAWFLVLAIGSYWTLIAPCVLVKRGGHLRDPHAKKVKGFPLGVGKEPENLLHRIEGEDRAFAHHGDGRLQESDGDSDSDPANERGGRDWPGHAGGYKRDDDIGSLGLMTVRSLPKGASTASLPSYRSQMPPTPRDAGSSDDASSALTRSASSSGPEDARSGSTDDQKGSTRAGRASLSDSGRRAASPPPATRGMTALSPWSKGLRGSKQDAAARWTRRQIQSRHHFVIWPLVAVLLVFTIVTIEVQMVANDVYSGEMDLDFPGALTLFLALPTVWAVLKAVKRIQEGRRPTPNERADQTFWELAREKEQKQLAQRRRRRDERERHRRDRRRRERGSDWSE</sequence>
<reference evidence="3 4" key="1">
    <citation type="journal article" date="2018" name="Front. Microbiol.">
        <title>Prospects for Fungal Bioremediation of Acidic Radioactive Waste Sites: Characterization and Genome Sequence of Rhodotorula taiwanensis MD1149.</title>
        <authorList>
            <person name="Tkavc R."/>
            <person name="Matrosova V.Y."/>
            <person name="Grichenko O.E."/>
            <person name="Gostincar C."/>
            <person name="Volpe R.P."/>
            <person name="Klimenkova P."/>
            <person name="Gaidamakova E.K."/>
            <person name="Zhou C.E."/>
            <person name="Stewart B.J."/>
            <person name="Lyman M.G."/>
            <person name="Malfatti S.A."/>
            <person name="Rubinfeld B."/>
            <person name="Courtot M."/>
            <person name="Singh J."/>
            <person name="Dalgard C.L."/>
            <person name="Hamilton T."/>
            <person name="Frey K.G."/>
            <person name="Gunde-Cimerman N."/>
            <person name="Dugan L."/>
            <person name="Daly M.J."/>
        </authorList>
    </citation>
    <scope>NUCLEOTIDE SEQUENCE [LARGE SCALE GENOMIC DNA]</scope>
    <source>
        <strain evidence="3 4">MD1149</strain>
    </source>
</reference>
<dbReference type="Proteomes" id="UP000237144">
    <property type="component" value="Unassembled WGS sequence"/>
</dbReference>
<feature type="transmembrane region" description="Helical" evidence="2">
    <location>
        <begin position="136"/>
        <end position="154"/>
    </location>
</feature>
<gene>
    <name evidence="3" type="ORF">BMF94_6133</name>
</gene>
<organism evidence="3 4">
    <name type="scientific">Rhodotorula taiwanensis</name>
    <dbReference type="NCBI Taxonomy" id="741276"/>
    <lineage>
        <taxon>Eukaryota</taxon>
        <taxon>Fungi</taxon>
        <taxon>Dikarya</taxon>
        <taxon>Basidiomycota</taxon>
        <taxon>Pucciniomycotina</taxon>
        <taxon>Microbotryomycetes</taxon>
        <taxon>Sporidiobolales</taxon>
        <taxon>Sporidiobolaceae</taxon>
        <taxon>Rhodotorula</taxon>
    </lineage>
</organism>
<feature type="compositionally biased region" description="Basic and acidic residues" evidence="1">
    <location>
        <begin position="357"/>
        <end position="369"/>
    </location>
</feature>
<feature type="compositionally biased region" description="Basic residues" evidence="1">
    <location>
        <begin position="514"/>
        <end position="534"/>
    </location>
</feature>
<feature type="transmembrane region" description="Helical" evidence="2">
    <location>
        <begin position="427"/>
        <end position="450"/>
    </location>
</feature>
<evidence type="ECO:0000313" key="3">
    <source>
        <dbReference type="EMBL" id="POY70723.1"/>
    </source>
</evidence>
<feature type="compositionally biased region" description="Low complexity" evidence="1">
    <location>
        <begin position="336"/>
        <end position="354"/>
    </location>
</feature>
<keyword evidence="2" id="KW-0812">Transmembrane</keyword>
<dbReference type="OrthoDB" id="2527297at2759"/>
<keyword evidence="4" id="KW-1185">Reference proteome</keyword>
<dbReference type="AlphaFoldDB" id="A0A2S5B1R2"/>
<feature type="compositionally biased region" description="Basic and acidic residues" evidence="1">
    <location>
        <begin position="282"/>
        <end position="302"/>
    </location>
</feature>
<keyword evidence="2" id="KW-0472">Membrane</keyword>
<name>A0A2S5B1R2_9BASI</name>
<dbReference type="EMBL" id="PJQD01000097">
    <property type="protein sequence ID" value="POY70723.1"/>
    <property type="molecule type" value="Genomic_DNA"/>
</dbReference>
<evidence type="ECO:0000313" key="4">
    <source>
        <dbReference type="Proteomes" id="UP000237144"/>
    </source>
</evidence>
<feature type="transmembrane region" description="Helical" evidence="2">
    <location>
        <begin position="202"/>
        <end position="223"/>
    </location>
</feature>
<comment type="caution">
    <text evidence="3">The sequence shown here is derived from an EMBL/GenBank/DDBJ whole genome shotgun (WGS) entry which is preliminary data.</text>
</comment>
<evidence type="ECO:0000256" key="2">
    <source>
        <dbReference type="SAM" id="Phobius"/>
    </source>
</evidence>
<protein>
    <submittedName>
        <fullName evidence="3">Uncharacterized protein</fullName>
    </submittedName>
</protein>
<feature type="region of interest" description="Disordered" evidence="1">
    <location>
        <begin position="266"/>
        <end position="303"/>
    </location>
</feature>
<keyword evidence="2" id="KW-1133">Transmembrane helix</keyword>
<evidence type="ECO:0000256" key="1">
    <source>
        <dbReference type="SAM" id="MobiDB-lite"/>
    </source>
</evidence>
<accession>A0A2S5B1R2</accession>
<feature type="transmembrane region" description="Helical" evidence="2">
    <location>
        <begin position="462"/>
        <end position="482"/>
    </location>
</feature>
<feature type="region of interest" description="Disordered" evidence="1">
    <location>
        <begin position="513"/>
        <end position="541"/>
    </location>
</feature>